<dbReference type="SMR" id="A0A2U1PMB4"/>
<dbReference type="InterPro" id="IPR001892">
    <property type="entry name" value="Ribosomal_uS13"/>
</dbReference>
<evidence type="ECO:0000313" key="12">
    <source>
        <dbReference type="Proteomes" id="UP000245207"/>
    </source>
</evidence>
<dbReference type="Pfam" id="PF03109">
    <property type="entry name" value="ABC1"/>
    <property type="match status" value="1"/>
</dbReference>
<dbReference type="FunFam" id="1.10.8.50:FF:000011">
    <property type="entry name" value="Ribosomal protein S13"/>
    <property type="match status" value="1"/>
</dbReference>
<dbReference type="InterPro" id="IPR004147">
    <property type="entry name" value="ABC1_dom"/>
</dbReference>
<dbReference type="PROSITE" id="PS50159">
    <property type="entry name" value="RIBOSOMAL_S13_2"/>
    <property type="match status" value="1"/>
</dbReference>
<evidence type="ECO:0000259" key="10">
    <source>
        <dbReference type="Pfam" id="PF03109"/>
    </source>
</evidence>
<evidence type="ECO:0000256" key="3">
    <source>
        <dbReference type="ARBA" id="ARBA00010535"/>
    </source>
</evidence>
<comment type="similarity">
    <text evidence="3 9">Belongs to the complex I subunit 1 family.</text>
</comment>
<comment type="subcellular location">
    <subcellularLocation>
        <location evidence="9">Cell membrane</location>
        <topology evidence="9">Multi-pass membrane protein</topology>
    </subcellularLocation>
    <subcellularLocation>
        <location evidence="1">Membrane</location>
        <topology evidence="1">Multi-pass membrane protein</topology>
    </subcellularLocation>
</comment>
<dbReference type="GO" id="GO:1990904">
    <property type="term" value="C:ribonucleoprotein complex"/>
    <property type="evidence" value="ECO:0007669"/>
    <property type="project" value="UniProtKB-KW"/>
</dbReference>
<dbReference type="STRING" id="35608.A0A2U1PMB4"/>
<dbReference type="InterPro" id="IPR010979">
    <property type="entry name" value="Ribosomal_uS13-like_H2TH"/>
</dbReference>
<dbReference type="SUPFAM" id="SSF46946">
    <property type="entry name" value="S13-like H2TH domain"/>
    <property type="match status" value="1"/>
</dbReference>
<accession>A0A2U1PMB4</accession>
<keyword evidence="9" id="KW-0520">NAD</keyword>
<dbReference type="GO" id="GO:0005840">
    <property type="term" value="C:ribosome"/>
    <property type="evidence" value="ECO:0007669"/>
    <property type="project" value="UniProtKB-KW"/>
</dbReference>
<dbReference type="GO" id="GO:0003735">
    <property type="term" value="F:structural constituent of ribosome"/>
    <property type="evidence" value="ECO:0007669"/>
    <property type="project" value="InterPro"/>
</dbReference>
<dbReference type="PANTHER" id="PTHR11432:SF3">
    <property type="entry name" value="NADH-UBIQUINONE OXIDOREDUCTASE CHAIN 1"/>
    <property type="match status" value="1"/>
</dbReference>
<evidence type="ECO:0000313" key="11">
    <source>
        <dbReference type="EMBL" id="PWA86862.1"/>
    </source>
</evidence>
<dbReference type="PROSITE" id="PS00668">
    <property type="entry name" value="COMPLEX1_ND1_2"/>
    <property type="match status" value="1"/>
</dbReference>
<dbReference type="Gene3D" id="4.10.910.10">
    <property type="entry name" value="30s ribosomal protein s13, domain 2"/>
    <property type="match status" value="1"/>
</dbReference>
<dbReference type="GO" id="GO:0006412">
    <property type="term" value="P:translation"/>
    <property type="evidence" value="ECO:0007669"/>
    <property type="project" value="InterPro"/>
</dbReference>
<dbReference type="GO" id="GO:0003723">
    <property type="term" value="F:RNA binding"/>
    <property type="evidence" value="ECO:0007669"/>
    <property type="project" value="InterPro"/>
</dbReference>
<organism evidence="11 12">
    <name type="scientific">Artemisia annua</name>
    <name type="common">Sweet wormwood</name>
    <dbReference type="NCBI Taxonomy" id="35608"/>
    <lineage>
        <taxon>Eukaryota</taxon>
        <taxon>Viridiplantae</taxon>
        <taxon>Streptophyta</taxon>
        <taxon>Embryophyta</taxon>
        <taxon>Tracheophyta</taxon>
        <taxon>Spermatophyta</taxon>
        <taxon>Magnoliopsida</taxon>
        <taxon>eudicotyledons</taxon>
        <taxon>Gunneridae</taxon>
        <taxon>Pentapetalae</taxon>
        <taxon>asterids</taxon>
        <taxon>campanulids</taxon>
        <taxon>Asterales</taxon>
        <taxon>Asteraceae</taxon>
        <taxon>Asteroideae</taxon>
        <taxon>Anthemideae</taxon>
        <taxon>Artemisiinae</taxon>
        <taxon>Artemisia</taxon>
    </lineage>
</organism>
<dbReference type="OrthoDB" id="531329at2759"/>
<evidence type="ECO:0000256" key="6">
    <source>
        <dbReference type="ARBA" id="ARBA00022989"/>
    </source>
</evidence>
<keyword evidence="7" id="KW-0472">Membrane</keyword>
<evidence type="ECO:0000256" key="1">
    <source>
        <dbReference type="ARBA" id="ARBA00004141"/>
    </source>
</evidence>
<protein>
    <submittedName>
        <fullName evidence="11">Mitochondrion</fullName>
    </submittedName>
</protein>
<feature type="domain" description="ABC1 atypical kinase-like" evidence="10">
    <location>
        <begin position="762"/>
        <end position="841"/>
    </location>
</feature>
<dbReference type="GO" id="GO:0003954">
    <property type="term" value="F:NADH dehydrogenase activity"/>
    <property type="evidence" value="ECO:0007669"/>
    <property type="project" value="TreeGrafter"/>
</dbReference>
<evidence type="ECO:0000256" key="8">
    <source>
        <dbReference type="ARBA" id="ARBA00023274"/>
    </source>
</evidence>
<dbReference type="Gene3D" id="1.10.8.50">
    <property type="match status" value="1"/>
</dbReference>
<dbReference type="Proteomes" id="UP000245207">
    <property type="component" value="Unassembled WGS sequence"/>
</dbReference>
<evidence type="ECO:0000256" key="2">
    <source>
        <dbReference type="ARBA" id="ARBA00008080"/>
    </source>
</evidence>
<evidence type="ECO:0000256" key="5">
    <source>
        <dbReference type="ARBA" id="ARBA00022980"/>
    </source>
</evidence>
<dbReference type="InterPro" id="IPR018086">
    <property type="entry name" value="NADH_UbQ_OxRdtase_su1_CS"/>
</dbReference>
<reference evidence="11 12" key="1">
    <citation type="journal article" date="2018" name="Mol. Plant">
        <title>The genome of Artemisia annua provides insight into the evolution of Asteraceae family and artemisinin biosynthesis.</title>
        <authorList>
            <person name="Shen Q."/>
            <person name="Zhang L."/>
            <person name="Liao Z."/>
            <person name="Wang S."/>
            <person name="Yan T."/>
            <person name="Shi P."/>
            <person name="Liu M."/>
            <person name="Fu X."/>
            <person name="Pan Q."/>
            <person name="Wang Y."/>
            <person name="Lv Z."/>
            <person name="Lu X."/>
            <person name="Zhang F."/>
            <person name="Jiang W."/>
            <person name="Ma Y."/>
            <person name="Chen M."/>
            <person name="Hao X."/>
            <person name="Li L."/>
            <person name="Tang Y."/>
            <person name="Lv G."/>
            <person name="Zhou Y."/>
            <person name="Sun X."/>
            <person name="Brodelius P.E."/>
            <person name="Rose J.K.C."/>
            <person name="Tang K."/>
        </authorList>
    </citation>
    <scope>NUCLEOTIDE SEQUENCE [LARGE SCALE GENOMIC DNA]</scope>
    <source>
        <strain evidence="12">cv. Huhao1</strain>
        <tissue evidence="11">Leaf</tissue>
    </source>
</reference>
<dbReference type="InterPro" id="IPR027437">
    <property type="entry name" value="Rbsml_uS13_C"/>
</dbReference>
<dbReference type="Pfam" id="PF00416">
    <property type="entry name" value="Ribosomal_S13"/>
    <property type="match status" value="1"/>
</dbReference>
<evidence type="ECO:0000256" key="7">
    <source>
        <dbReference type="ARBA" id="ARBA00023136"/>
    </source>
</evidence>
<gene>
    <name evidence="11" type="ORF">CTI12_AA119240</name>
</gene>
<comment type="caution">
    <text evidence="11">The sequence shown here is derived from an EMBL/GenBank/DDBJ whole genome shotgun (WGS) entry which is preliminary data.</text>
</comment>
<evidence type="ECO:0000256" key="9">
    <source>
        <dbReference type="RuleBase" id="RU000471"/>
    </source>
</evidence>
<evidence type="ECO:0000256" key="4">
    <source>
        <dbReference type="ARBA" id="ARBA00022692"/>
    </source>
</evidence>
<keyword evidence="5" id="KW-0689">Ribosomal protein</keyword>
<comment type="similarity">
    <text evidence="2">Belongs to the universal ribosomal protein uS13 family.</text>
</comment>
<dbReference type="GO" id="GO:0009060">
    <property type="term" value="P:aerobic respiration"/>
    <property type="evidence" value="ECO:0007669"/>
    <property type="project" value="TreeGrafter"/>
</dbReference>
<name>A0A2U1PMB4_ARTAN</name>
<keyword evidence="6" id="KW-1133">Transmembrane helix</keyword>
<dbReference type="Pfam" id="PF00146">
    <property type="entry name" value="NADHdh"/>
    <property type="match status" value="1"/>
</dbReference>
<dbReference type="GO" id="GO:0005886">
    <property type="term" value="C:plasma membrane"/>
    <property type="evidence" value="ECO:0007669"/>
    <property type="project" value="UniProtKB-SubCell"/>
</dbReference>
<keyword evidence="4 9" id="KW-0812">Transmembrane</keyword>
<dbReference type="EMBL" id="PKPP01000974">
    <property type="protein sequence ID" value="PWA86862.1"/>
    <property type="molecule type" value="Genomic_DNA"/>
</dbReference>
<dbReference type="AlphaFoldDB" id="A0A2U1PMB4"/>
<proteinExistence type="inferred from homology"/>
<keyword evidence="12" id="KW-1185">Reference proteome</keyword>
<dbReference type="PANTHER" id="PTHR11432">
    <property type="entry name" value="NADH DEHYDROGENASE SUBUNIT 1"/>
    <property type="match status" value="1"/>
</dbReference>
<dbReference type="InterPro" id="IPR001694">
    <property type="entry name" value="NADH_UbQ_OxRdtase_su1/FPO"/>
</dbReference>
<keyword evidence="8" id="KW-0687">Ribonucleoprotein</keyword>
<sequence>MLYISGARSVADEQVRIASTKIDGIGPKKAILVRYRLGISGNIKIKELTKYQIDQIEQMIGQDHVVHWELKRGERADIERLISISCYRGIRHQDGSPLRGRAAFSDQGPGHKGPSTIQVRRSPEVTAMSRNLTHRPKRRANTRTRQSGIEKHGRATCRETCTCGSGRGPRYTVLICVGPRNSSEIVMAQKQIWSGIPLFPVLVMFFISCLAETNRAPFDLPEAEAESVAGYNVEYARDAILNSSLLAEANVPGSRGLILTETRGGEAKKRERLARALLKRPFTKNIEGRGFLPCYQKGGWVKQTPSLDEHGLSQVEPGCAAGCSDRKEISGAMPALKSEVLRLKEEMFLVDAGLATARMSMQDEPKGVPINRATRFENKWSELYSKDTTTMFFLPSLVLIIFLLQPIMASSSNPSDGTVPRATILHMISSKLHSSKYLLWRNQMIPLLLYHKLMSHVDGSAAPPSATTIAGNKELPNPAYTTRSGMLSKTRIATLRLNVYTVYVINFDSWSKEPLLFLILAANLRPYEITSLVSFLGASFETFSTAIRASKPHPSFRDLLSQAESHELFLTSLYCSTSTPPVAFVTGHSRPPYASRGRDANLAHAFHAHCVLSDATPDWYVADSGASTHMTSSPDSLPNASPHTGNATVTFGNGQTLNVSHTGGLMCTIGGEFRVIAQHVGQFGFGSLCFFTWFSFYTMSGERGLANMESLIRNISGLKNLLKNIFTSYRVFDDLTQLPIASASLAQFMLLELIQGPKSGWFELDFLNEAKNSIKCMDNFRKLSPHIADYVYAPKVYWNLSTTKLLTMEFVDGAEVNDLQSIQKLGINPHDIARLVSIFYLYYQLASCSSFPAGSYYPIRVPCLLVNVYGKGFVLHNTGILTMRPWNRVIDPAVDHLAIQGNASDHSELQMYASLYFPQITELLHKLPRVILLMLKTNDCLRSVNNALMYASLYFPQITELLHKLPRVILLMLKTNDCLRSVNNALIKRPSVESFIIIGRVSSEALIEEKLSHAKSLFGLLRVWLEDISLQARFFIMQVALWMLQFRTALAL</sequence>